<evidence type="ECO:0000313" key="4">
    <source>
        <dbReference type="Proteomes" id="UP000324176"/>
    </source>
</evidence>
<dbReference type="Proteomes" id="UP000324176">
    <property type="component" value="Unassembled WGS sequence"/>
</dbReference>
<protein>
    <submittedName>
        <fullName evidence="1">Uncharacterized protein</fullName>
    </submittedName>
</protein>
<proteinExistence type="predicted"/>
<sequence>MAMMMTMIRLIFGAIMMFINILSEKLMDVY</sequence>
<organism evidence="1 3">
    <name type="scientific">Nitrosomonas communis</name>
    <dbReference type="NCBI Taxonomy" id="44574"/>
    <lineage>
        <taxon>Bacteria</taxon>
        <taxon>Pseudomonadati</taxon>
        <taxon>Pseudomonadota</taxon>
        <taxon>Betaproteobacteria</taxon>
        <taxon>Nitrosomonadales</taxon>
        <taxon>Nitrosomonadaceae</taxon>
        <taxon>Nitrosomonas</taxon>
    </lineage>
</organism>
<reference evidence="2 4" key="2">
    <citation type="submission" date="2019-07" db="EMBL/GenBank/DDBJ databases">
        <title>Active sludge and wastewater microbial communities from Klosterneuburg, Austria.</title>
        <authorList>
            <person name="Wagner M."/>
        </authorList>
    </citation>
    <scope>NUCLEOTIDE SEQUENCE [LARGE SCALE GENOMIC DNA]</scope>
    <source>
        <strain evidence="2 4">Nm2</strain>
    </source>
</reference>
<accession>A0A1H2RXG4</accession>
<evidence type="ECO:0000313" key="2">
    <source>
        <dbReference type="EMBL" id="TYP92383.1"/>
    </source>
</evidence>
<reference evidence="1 3" key="1">
    <citation type="submission" date="2016-10" db="EMBL/GenBank/DDBJ databases">
        <authorList>
            <person name="de Groot N.N."/>
        </authorList>
    </citation>
    <scope>NUCLEOTIDE SEQUENCE [LARGE SCALE GENOMIC DNA]</scope>
    <source>
        <strain evidence="1 3">Nm110</strain>
    </source>
</reference>
<evidence type="ECO:0000313" key="3">
    <source>
        <dbReference type="Proteomes" id="UP000183454"/>
    </source>
</evidence>
<dbReference type="EMBL" id="FNNH01000005">
    <property type="protein sequence ID" value="SDW23988.1"/>
    <property type="molecule type" value="Genomic_DNA"/>
</dbReference>
<dbReference type="EMBL" id="VNHT01000006">
    <property type="protein sequence ID" value="TYP92383.1"/>
    <property type="molecule type" value="Genomic_DNA"/>
</dbReference>
<evidence type="ECO:0000313" key="1">
    <source>
        <dbReference type="EMBL" id="SDW23988.1"/>
    </source>
</evidence>
<dbReference type="Proteomes" id="UP000183454">
    <property type="component" value="Unassembled WGS sequence"/>
</dbReference>
<gene>
    <name evidence="2" type="ORF">BCL69_100668</name>
    <name evidence="1" type="ORF">SAMN05421882_1005129</name>
</gene>
<dbReference type="AlphaFoldDB" id="A0A1H2RXG4"/>
<name>A0A1H2RXG4_9PROT</name>